<keyword evidence="4" id="KW-0547">Nucleotide-binding</keyword>
<feature type="region of interest" description="Disordered" evidence="6">
    <location>
        <begin position="411"/>
        <end position="438"/>
    </location>
</feature>
<dbReference type="SUPFAM" id="SSF56059">
    <property type="entry name" value="Glutathione synthetase ATP-binding domain-like"/>
    <property type="match status" value="1"/>
</dbReference>
<dbReference type="GO" id="GO:0036064">
    <property type="term" value="C:ciliary basal body"/>
    <property type="evidence" value="ECO:0007669"/>
    <property type="project" value="TreeGrafter"/>
</dbReference>
<reference evidence="7 8" key="1">
    <citation type="journal article" date="2021" name="Elife">
        <title>Chloroplast acquisition without the gene transfer in kleptoplastic sea slugs, Plakobranchus ocellatus.</title>
        <authorList>
            <person name="Maeda T."/>
            <person name="Takahashi S."/>
            <person name="Yoshida T."/>
            <person name="Shimamura S."/>
            <person name="Takaki Y."/>
            <person name="Nagai Y."/>
            <person name="Toyoda A."/>
            <person name="Suzuki Y."/>
            <person name="Arimoto A."/>
            <person name="Ishii H."/>
            <person name="Satoh N."/>
            <person name="Nishiyama T."/>
            <person name="Hasebe M."/>
            <person name="Maruyama T."/>
            <person name="Minagawa J."/>
            <person name="Obokata J."/>
            <person name="Shigenobu S."/>
        </authorList>
    </citation>
    <scope>NUCLEOTIDE SEQUENCE [LARGE SCALE GENOMIC DNA]</scope>
</reference>
<dbReference type="PANTHER" id="PTHR12241:SF161">
    <property type="entry name" value="TUBULIN POLYGLUTAMYLASE TTLL6"/>
    <property type="match status" value="1"/>
</dbReference>
<dbReference type="Proteomes" id="UP000735302">
    <property type="component" value="Unassembled WGS sequence"/>
</dbReference>
<dbReference type="GO" id="GO:0015631">
    <property type="term" value="F:tubulin binding"/>
    <property type="evidence" value="ECO:0007669"/>
    <property type="project" value="TreeGrafter"/>
</dbReference>
<dbReference type="Pfam" id="PF03133">
    <property type="entry name" value="TTL"/>
    <property type="match status" value="1"/>
</dbReference>
<organism evidence="7 8">
    <name type="scientific">Plakobranchus ocellatus</name>
    <dbReference type="NCBI Taxonomy" id="259542"/>
    <lineage>
        <taxon>Eukaryota</taxon>
        <taxon>Metazoa</taxon>
        <taxon>Spiralia</taxon>
        <taxon>Lophotrochozoa</taxon>
        <taxon>Mollusca</taxon>
        <taxon>Gastropoda</taxon>
        <taxon>Heterobranchia</taxon>
        <taxon>Euthyneura</taxon>
        <taxon>Panpulmonata</taxon>
        <taxon>Sacoglossa</taxon>
        <taxon>Placobranchoidea</taxon>
        <taxon>Plakobranchidae</taxon>
        <taxon>Plakobranchus</taxon>
    </lineage>
</organism>
<dbReference type="GO" id="GO:0005524">
    <property type="term" value="F:ATP binding"/>
    <property type="evidence" value="ECO:0007669"/>
    <property type="project" value="UniProtKB-KW"/>
</dbReference>
<feature type="compositionally biased region" description="Low complexity" evidence="6">
    <location>
        <begin position="846"/>
        <end position="871"/>
    </location>
</feature>
<protein>
    <submittedName>
        <fullName evidence="7">Tubulin polyglutamylase ttll13</fullName>
    </submittedName>
</protein>
<feature type="compositionally biased region" description="Basic and acidic residues" evidence="6">
    <location>
        <begin position="415"/>
        <end position="426"/>
    </location>
</feature>
<dbReference type="AlphaFoldDB" id="A0AAV4BKP7"/>
<dbReference type="InterPro" id="IPR004344">
    <property type="entry name" value="TTL/TTLL_fam"/>
</dbReference>
<evidence type="ECO:0000313" key="8">
    <source>
        <dbReference type="Proteomes" id="UP000735302"/>
    </source>
</evidence>
<evidence type="ECO:0000256" key="3">
    <source>
        <dbReference type="ARBA" id="ARBA00022701"/>
    </source>
</evidence>
<accession>A0AAV4BKP7</accession>
<feature type="region of interest" description="Disordered" evidence="6">
    <location>
        <begin position="846"/>
        <end position="880"/>
    </location>
</feature>
<dbReference type="FunFam" id="3.30.470.20:FF:000009">
    <property type="entry name" value="tubulin polyglutamylase TTLL5 isoform X1"/>
    <property type="match status" value="1"/>
</dbReference>
<dbReference type="EMBL" id="BLXT01005153">
    <property type="protein sequence ID" value="GFO20153.1"/>
    <property type="molecule type" value="Genomic_DNA"/>
</dbReference>
<comment type="similarity">
    <text evidence="1">Belongs to the tubulin--tyrosine ligase family.</text>
</comment>
<evidence type="ECO:0000313" key="7">
    <source>
        <dbReference type="EMBL" id="GFO20153.1"/>
    </source>
</evidence>
<dbReference type="GO" id="GO:0000226">
    <property type="term" value="P:microtubule cytoskeleton organization"/>
    <property type="evidence" value="ECO:0007669"/>
    <property type="project" value="TreeGrafter"/>
</dbReference>
<keyword evidence="3" id="KW-0493">Microtubule</keyword>
<evidence type="ECO:0000256" key="6">
    <source>
        <dbReference type="SAM" id="MobiDB-lite"/>
    </source>
</evidence>
<dbReference type="PANTHER" id="PTHR12241">
    <property type="entry name" value="TUBULIN POLYGLUTAMYLASE"/>
    <property type="match status" value="1"/>
</dbReference>
<dbReference type="GO" id="GO:0005874">
    <property type="term" value="C:microtubule"/>
    <property type="evidence" value="ECO:0007669"/>
    <property type="project" value="UniProtKB-KW"/>
</dbReference>
<evidence type="ECO:0000256" key="2">
    <source>
        <dbReference type="ARBA" id="ARBA00022598"/>
    </source>
</evidence>
<feature type="region of interest" description="Disordered" evidence="6">
    <location>
        <begin position="916"/>
        <end position="948"/>
    </location>
</feature>
<feature type="non-terminal residue" evidence="7">
    <location>
        <position position="1"/>
    </location>
</feature>
<dbReference type="Gene3D" id="3.30.470.20">
    <property type="entry name" value="ATP-grasp fold, B domain"/>
    <property type="match status" value="1"/>
</dbReference>
<evidence type="ECO:0000256" key="1">
    <source>
        <dbReference type="ARBA" id="ARBA00006820"/>
    </source>
</evidence>
<keyword evidence="5" id="KW-0067">ATP-binding</keyword>
<comment type="caution">
    <text evidence="7">The sequence shown here is derived from an EMBL/GenBank/DDBJ whole genome shotgun (WGS) entry which is preliminary data.</text>
</comment>
<keyword evidence="2" id="KW-0436">Ligase</keyword>
<evidence type="ECO:0000256" key="5">
    <source>
        <dbReference type="ARBA" id="ARBA00022840"/>
    </source>
</evidence>
<proteinExistence type="inferred from homology"/>
<evidence type="ECO:0000256" key="4">
    <source>
        <dbReference type="ARBA" id="ARBA00022741"/>
    </source>
</evidence>
<sequence length="965" mass="108857">RRTSRKFGFKEVSDDEDWTLYWTDFSVALERVMDMKKYQKINHFPGMNEICRKDLLARNLNRMQKMFPKEYNVFPKTWCLPADYGDFQAYTRQKKNKTYILKPESGCQGRGIWVTKNPKDIKPHEHMICQVYVARPFLIDGFKFDLRIYTLVTSCDPLRIFIFKDGLGRFATNKYSEPTHHNTDNVYMHLTNYAINKHSSEFVRDDEAGSKRRISTINRYLQEKGYDVDKLWADIDDVIIKTLISAHSVLKHNYRTCFPNHVKGSACFEILGIDILLDRKLKPTILEVNHSPSFTTDAQLDREIKGTLIWDTLGLINFGAVDRRKCMEEERRRIKDRLLGKYSKKETKEEQEAAQSQYIEQLERYENTHLANFRRVYPFPGSEKYDKFFHSSGTLFQETAAFKARQEMARLAGKGRRDGVRPESPGRKRRLGNRPTLPLRHLNSQRQLLTEELRDEEPVDTLKPQEIVEDEELERLSGLLQRDNLVRGLGIVEHVYRLLHCTPGTVGVVRPEQRGPGAAGGAGMGHTLVSKILPISDARFIQLLFLSFLLGGGQMVFVVSHWDVRLPRSKMALRLELAKRELEMMRPVPNKAKDLAYYKALMDRYFGANHVLSKESSWIRLKRSLSAAAGAGMHCPSTVVSALSTVSLGSVGSAGTGVMSLGLLAARKQQQQQQLQGIFPDASRQVQSIGSGRLSTCGRTLLPAKPISVMPNVVAGDGLAQGGDEVEMVDETLNCPKCDPSTELQLQHGDGGAILPTDHAASSILQPSYAQRWQNRGASLANLNERTVPAYQRSKLARKPLGSVARTGPAANTVQEVEYRTMSSLLDTEAERSRLLAKAGYQGYQSSLQQQQHQQQEFRTDSSSTPSSRTRAISAKQRDQAELARIVPQQVGQGLSVVSAPAPVALRPDVISPSITGFNKLPPPQQIATSDNSHKSTKSQRVRGASNSLRLRQLEMRENHAFVYS</sequence>
<gene>
    <name evidence="7" type="ORF">PoB_004665800</name>
</gene>
<keyword evidence="8" id="KW-1185">Reference proteome</keyword>
<dbReference type="PROSITE" id="PS51221">
    <property type="entry name" value="TTL"/>
    <property type="match status" value="1"/>
</dbReference>
<dbReference type="GO" id="GO:0070740">
    <property type="term" value="F:tubulin-glutamic acid ligase activity"/>
    <property type="evidence" value="ECO:0007669"/>
    <property type="project" value="TreeGrafter"/>
</dbReference>
<name>A0AAV4BKP7_9GAST</name>